<dbReference type="RefSeq" id="XP_019093204.1">
    <property type="nucleotide sequence ID" value="XM_019237659.1"/>
</dbReference>
<dbReference type="CDD" id="cd22160">
    <property type="entry name" value="F-box_AtFBL13-like"/>
    <property type="match status" value="1"/>
</dbReference>
<dbReference type="GeneID" id="109129427"/>
<feature type="domain" description="F-box" evidence="1">
    <location>
        <begin position="37"/>
        <end position="90"/>
    </location>
</feature>
<reference evidence="3" key="2">
    <citation type="submission" date="2025-08" db="UniProtKB">
        <authorList>
            <consortium name="RefSeq"/>
        </authorList>
    </citation>
    <scope>IDENTIFICATION</scope>
    <source>
        <tissue evidence="3">Leaf</tissue>
    </source>
</reference>
<dbReference type="InterPro" id="IPR001810">
    <property type="entry name" value="F-box_dom"/>
</dbReference>
<accession>A0ABM1R2G6</accession>
<dbReference type="Gene3D" id="1.20.1280.50">
    <property type="match status" value="1"/>
</dbReference>
<reference evidence="2" key="1">
    <citation type="journal article" date="2014" name="Nat. Commun.">
        <title>The emerging biofuel crop Camelina sativa retains a highly undifferentiated hexaploid genome structure.</title>
        <authorList>
            <person name="Kagale S."/>
            <person name="Koh C."/>
            <person name="Nixon J."/>
            <person name="Bollina V."/>
            <person name="Clarke W.E."/>
            <person name="Tuteja R."/>
            <person name="Spillane C."/>
            <person name="Robinson S.J."/>
            <person name="Links M.G."/>
            <person name="Clarke C."/>
            <person name="Higgins E.E."/>
            <person name="Huebert T."/>
            <person name="Sharpe A.G."/>
            <person name="Parkin I.A."/>
        </authorList>
    </citation>
    <scope>NUCLEOTIDE SEQUENCE [LARGE SCALE GENOMIC DNA]</scope>
    <source>
        <strain evidence="2">cv. DH55</strain>
    </source>
</reference>
<proteinExistence type="predicted"/>
<dbReference type="PANTHER" id="PTHR31293:SF22">
    <property type="entry name" value="BNAC06G06520D PROTEIN"/>
    <property type="match status" value="1"/>
</dbReference>
<sequence>MGESYRVFSSIEKGKGTSKEEITSVTMDTKMLDTAFEDAISCLPHEVLGDILSRVPTKLAASTSLLSKKWRNVFALVHNLDFDNSVFLQPEDGKRERDEIRECFRNFVDRTLALQCASPLKKFSLKYHIGDDSE</sequence>
<evidence type="ECO:0000259" key="1">
    <source>
        <dbReference type="PROSITE" id="PS50181"/>
    </source>
</evidence>
<dbReference type="InterPro" id="IPR036047">
    <property type="entry name" value="F-box-like_dom_sf"/>
</dbReference>
<evidence type="ECO:0000313" key="3">
    <source>
        <dbReference type="RefSeq" id="XP_019093204.1"/>
    </source>
</evidence>
<dbReference type="Proteomes" id="UP000694864">
    <property type="component" value="Chromosome 16"/>
</dbReference>
<protein>
    <submittedName>
        <fullName evidence="3">F-box protein At3g59000-like</fullName>
    </submittedName>
</protein>
<feature type="non-terminal residue" evidence="3">
    <location>
        <position position="134"/>
    </location>
</feature>
<dbReference type="SUPFAM" id="SSF81383">
    <property type="entry name" value="F-box domain"/>
    <property type="match status" value="1"/>
</dbReference>
<gene>
    <name evidence="3" type="primary">LOC109129427</name>
</gene>
<dbReference type="Pfam" id="PF00646">
    <property type="entry name" value="F-box"/>
    <property type="match status" value="1"/>
</dbReference>
<evidence type="ECO:0000313" key="2">
    <source>
        <dbReference type="Proteomes" id="UP000694864"/>
    </source>
</evidence>
<dbReference type="InterPro" id="IPR055294">
    <property type="entry name" value="FBL60-like"/>
</dbReference>
<dbReference type="PANTHER" id="PTHR31293">
    <property type="entry name" value="RNI-LIKE SUPERFAMILY PROTEIN"/>
    <property type="match status" value="1"/>
</dbReference>
<dbReference type="PROSITE" id="PS50181">
    <property type="entry name" value="FBOX"/>
    <property type="match status" value="1"/>
</dbReference>
<organism evidence="2 3">
    <name type="scientific">Camelina sativa</name>
    <name type="common">False flax</name>
    <name type="synonym">Myagrum sativum</name>
    <dbReference type="NCBI Taxonomy" id="90675"/>
    <lineage>
        <taxon>Eukaryota</taxon>
        <taxon>Viridiplantae</taxon>
        <taxon>Streptophyta</taxon>
        <taxon>Embryophyta</taxon>
        <taxon>Tracheophyta</taxon>
        <taxon>Spermatophyta</taxon>
        <taxon>Magnoliopsida</taxon>
        <taxon>eudicotyledons</taxon>
        <taxon>Gunneridae</taxon>
        <taxon>Pentapetalae</taxon>
        <taxon>rosids</taxon>
        <taxon>malvids</taxon>
        <taxon>Brassicales</taxon>
        <taxon>Brassicaceae</taxon>
        <taxon>Camelineae</taxon>
        <taxon>Camelina</taxon>
    </lineage>
</organism>
<dbReference type="InterPro" id="IPR053781">
    <property type="entry name" value="F-box_AtFBL13-like"/>
</dbReference>
<name>A0ABM1R2G6_CAMSA</name>
<keyword evidence="2" id="KW-1185">Reference proteome</keyword>